<keyword evidence="1" id="KW-1133">Transmembrane helix</keyword>
<keyword evidence="1" id="KW-0812">Transmembrane</keyword>
<evidence type="ECO:0000256" key="1">
    <source>
        <dbReference type="SAM" id="Phobius"/>
    </source>
</evidence>
<proteinExistence type="predicted"/>
<sequence length="334" mass="37480">MSVARKLIGILLRSLATLAGGGFLAWGTLALSYRLALPSWACNALIFVWCLCGVGLVVLTWSARPLRAVLGYVVLLASIGVWWSTFIPSNERIWADDVARMTSGKLNGNTLTMSNVRNFEWQTDDNYQIRWEAREYDLDHLASVDVITSYWGMPAIAHIMVSFGFDDGRFLLFSVETRKEKGESYSAIAGFFKQYEVSILATDERDALRVRTNVRGEDDYLYRVALSAPQRKALLLSYVEQTNDLLNHPRFYNTVTANCTSIVFDMMNTIVAGLPMDYRLLLTGYLPGYVYDVGGLQPGYSLQALRDAGRITERAKSESDTAFSLRIREGVPGW</sequence>
<gene>
    <name evidence="3" type="ORF">PFL603g_00070</name>
</gene>
<comment type="caution">
    <text evidence="3">The sequence shown here is derived from an EMBL/GenBank/DDBJ whole genome shotgun (WGS) entry which is preliminary data.</text>
</comment>
<feature type="transmembrane region" description="Helical" evidence="1">
    <location>
        <begin position="40"/>
        <end position="61"/>
    </location>
</feature>
<dbReference type="Proteomes" id="UP000063434">
    <property type="component" value="Unassembled WGS sequence"/>
</dbReference>
<evidence type="ECO:0000313" key="3">
    <source>
        <dbReference type="EMBL" id="KWV84244.1"/>
    </source>
</evidence>
<feature type="transmembrane region" description="Helical" evidence="1">
    <location>
        <begin position="68"/>
        <end position="86"/>
    </location>
</feature>
<dbReference type="RefSeq" id="WP_060765594.1">
    <property type="nucleotide sequence ID" value="NZ_LCYC01000002.1"/>
</dbReference>
<dbReference type="EMBL" id="LCYC01000002">
    <property type="protein sequence ID" value="KWV84244.1"/>
    <property type="molecule type" value="Genomic_DNA"/>
</dbReference>
<organism evidence="3 4">
    <name type="scientific">Pseudomonas fluorescens</name>
    <dbReference type="NCBI Taxonomy" id="294"/>
    <lineage>
        <taxon>Bacteria</taxon>
        <taxon>Pseudomonadati</taxon>
        <taxon>Pseudomonadota</taxon>
        <taxon>Gammaproteobacteria</taxon>
        <taxon>Pseudomonadales</taxon>
        <taxon>Pseudomonadaceae</taxon>
        <taxon>Pseudomonas</taxon>
    </lineage>
</organism>
<evidence type="ECO:0000259" key="2">
    <source>
        <dbReference type="Pfam" id="PF13387"/>
    </source>
</evidence>
<evidence type="ECO:0000313" key="4">
    <source>
        <dbReference type="Proteomes" id="UP000063434"/>
    </source>
</evidence>
<dbReference type="Pfam" id="PF13387">
    <property type="entry name" value="Lnb_N"/>
    <property type="match status" value="1"/>
</dbReference>
<dbReference type="AlphaFoldDB" id="A0A109LAZ6"/>
<keyword evidence="1" id="KW-0472">Membrane</keyword>
<protein>
    <recommendedName>
        <fullName evidence="2">Lnb N-terminal periplasmic domain-containing protein</fullName>
    </recommendedName>
</protein>
<reference evidence="3 4" key="1">
    <citation type="submission" date="2015-05" db="EMBL/GenBank/DDBJ databases">
        <title>A genomic and transcriptomic approach to investigate the blue pigment phenotype in Pseudomonas fluorescens.</title>
        <authorList>
            <person name="Andreani N.A."/>
            <person name="Cardazzo B."/>
        </authorList>
    </citation>
    <scope>NUCLEOTIDE SEQUENCE [LARGE SCALE GENOMIC DNA]</scope>
    <source>
        <strain evidence="3 4">Ps_40</strain>
    </source>
</reference>
<name>A0A109LAZ6_PSEFL</name>
<accession>A0A109LAZ6</accession>
<dbReference type="InterPro" id="IPR025178">
    <property type="entry name" value="Lnb_N"/>
</dbReference>
<feature type="domain" description="Lnb N-terminal periplasmic" evidence="2">
    <location>
        <begin position="128"/>
        <end position="283"/>
    </location>
</feature>
<dbReference type="PATRIC" id="fig|294.195.peg.73"/>